<keyword evidence="3" id="KW-1185">Reference proteome</keyword>
<dbReference type="SUPFAM" id="SSF110849">
    <property type="entry name" value="ParB/Sulfiredoxin"/>
    <property type="match status" value="1"/>
</dbReference>
<accession>A0ABD4T3C5</accession>
<reference evidence="2 3" key="1">
    <citation type="journal article" date="2015" name="Genome Announc.">
        <title>Draft Genome Sequence of Filamentous Marine Cyanobacterium Lyngbya confervoides Strain BDU141951.</title>
        <authorList>
            <person name="Chandrababunaidu M.M."/>
            <person name="Sen D."/>
            <person name="Tripathy S."/>
        </authorList>
    </citation>
    <scope>NUCLEOTIDE SEQUENCE [LARGE SCALE GENOMIC DNA]</scope>
    <source>
        <strain evidence="2 3">BDU141951</strain>
    </source>
</reference>
<sequence length="139" mass="15730">MQDLKAIQQLCREKNYTASDFQRLRQSQNPSEQSLGHTYHKFYDHDASGSKMNGAYIKVDWVGDRYEVVNGRHRLALAQTAGLKHLPAHVSAPNRATLERLRSDGEYLARGATPQPDRTSPTHPGVTPQQPIHPTLERF</sequence>
<comment type="caution">
    <text evidence="2">The sequence shown here is derived from an EMBL/GenBank/DDBJ whole genome shotgun (WGS) entry which is preliminary data.</text>
</comment>
<dbReference type="Gene3D" id="3.90.1530.10">
    <property type="entry name" value="Conserved hypothetical protein from pyrococcus furiosus pfu- 392566-001, ParB domain"/>
    <property type="match status" value="1"/>
</dbReference>
<name>A0ABD4T3C5_9CYAN</name>
<geneLocation type="plasmid" evidence="2">
    <name>unnamed17</name>
</geneLocation>
<dbReference type="InterPro" id="IPR036086">
    <property type="entry name" value="ParB/Sulfiredoxin_sf"/>
</dbReference>
<dbReference type="RefSeq" id="WP_166282037.1">
    <property type="nucleotide sequence ID" value="NZ_JTHE03000057.1"/>
</dbReference>
<evidence type="ECO:0000313" key="2">
    <source>
        <dbReference type="EMBL" id="MCM1983146.1"/>
    </source>
</evidence>
<gene>
    <name evidence="2" type="ORF">QQ91_0009960</name>
</gene>
<feature type="region of interest" description="Disordered" evidence="1">
    <location>
        <begin position="104"/>
        <end position="139"/>
    </location>
</feature>
<dbReference type="AlphaFoldDB" id="A0ABD4T3C5"/>
<keyword evidence="2" id="KW-0614">Plasmid</keyword>
<organism evidence="2 3">
    <name type="scientific">Lyngbya confervoides BDU141951</name>
    <dbReference type="NCBI Taxonomy" id="1574623"/>
    <lineage>
        <taxon>Bacteria</taxon>
        <taxon>Bacillati</taxon>
        <taxon>Cyanobacteriota</taxon>
        <taxon>Cyanophyceae</taxon>
        <taxon>Oscillatoriophycideae</taxon>
        <taxon>Oscillatoriales</taxon>
        <taxon>Microcoleaceae</taxon>
        <taxon>Lyngbya</taxon>
    </lineage>
</organism>
<dbReference type="Proteomes" id="UP000031561">
    <property type="component" value="Unassembled WGS sequence"/>
</dbReference>
<dbReference type="EMBL" id="JTHE03000057">
    <property type="protein sequence ID" value="MCM1983146.1"/>
    <property type="molecule type" value="Genomic_DNA"/>
</dbReference>
<protein>
    <recommendedName>
        <fullName evidence="4">ParB/Sulfiredoxin domain-containing protein</fullName>
    </recommendedName>
</protein>
<dbReference type="CDD" id="cd16387">
    <property type="entry name" value="ParB_N_Srx"/>
    <property type="match status" value="1"/>
</dbReference>
<evidence type="ECO:0000256" key="1">
    <source>
        <dbReference type="SAM" id="MobiDB-lite"/>
    </source>
</evidence>
<proteinExistence type="predicted"/>
<feature type="compositionally biased region" description="Polar residues" evidence="1">
    <location>
        <begin position="116"/>
        <end position="132"/>
    </location>
</feature>
<evidence type="ECO:0008006" key="4">
    <source>
        <dbReference type="Google" id="ProtNLM"/>
    </source>
</evidence>
<evidence type="ECO:0000313" key="3">
    <source>
        <dbReference type="Proteomes" id="UP000031561"/>
    </source>
</evidence>